<dbReference type="EMBL" id="JAAOYM010000001">
    <property type="protein sequence ID" value="NIJ13669.1"/>
    <property type="molecule type" value="Genomic_DNA"/>
</dbReference>
<feature type="transmembrane region" description="Helical" evidence="2">
    <location>
        <begin position="61"/>
        <end position="79"/>
    </location>
</feature>
<keyword evidence="2" id="KW-1133">Transmembrane helix</keyword>
<dbReference type="Pfam" id="PF10756">
    <property type="entry name" value="bPH_6"/>
    <property type="match status" value="1"/>
</dbReference>
<evidence type="ECO:0000259" key="3">
    <source>
        <dbReference type="Pfam" id="PF10756"/>
    </source>
</evidence>
<evidence type="ECO:0000256" key="1">
    <source>
        <dbReference type="SAM" id="MobiDB-lite"/>
    </source>
</evidence>
<evidence type="ECO:0000256" key="2">
    <source>
        <dbReference type="SAM" id="Phobius"/>
    </source>
</evidence>
<organism evidence="4 5">
    <name type="scientific">Saccharomonospora amisosensis</name>
    <dbReference type="NCBI Taxonomy" id="1128677"/>
    <lineage>
        <taxon>Bacteria</taxon>
        <taxon>Bacillati</taxon>
        <taxon>Actinomycetota</taxon>
        <taxon>Actinomycetes</taxon>
        <taxon>Pseudonocardiales</taxon>
        <taxon>Pseudonocardiaceae</taxon>
        <taxon>Saccharomonospora</taxon>
    </lineage>
</organism>
<feature type="region of interest" description="Disordered" evidence="1">
    <location>
        <begin position="1"/>
        <end position="27"/>
    </location>
</feature>
<dbReference type="RefSeq" id="WP_313886835.1">
    <property type="nucleotide sequence ID" value="NZ_JAAOYM010000001.1"/>
</dbReference>
<comment type="caution">
    <text evidence="4">The sequence shown here is derived from an EMBL/GenBank/DDBJ whole genome shotgun (WGS) entry which is preliminary data.</text>
</comment>
<name>A0A7X5USZ1_9PSEU</name>
<evidence type="ECO:0000313" key="4">
    <source>
        <dbReference type="EMBL" id="NIJ13669.1"/>
    </source>
</evidence>
<feature type="compositionally biased region" description="Polar residues" evidence="1">
    <location>
        <begin position="1"/>
        <end position="19"/>
    </location>
</feature>
<feature type="transmembrane region" description="Helical" evidence="2">
    <location>
        <begin position="35"/>
        <end position="55"/>
    </location>
</feature>
<dbReference type="InterPro" id="IPR019692">
    <property type="entry name" value="CFP-6_PH"/>
</dbReference>
<proteinExistence type="predicted"/>
<keyword evidence="5" id="KW-1185">Reference proteome</keyword>
<dbReference type="Proteomes" id="UP000545493">
    <property type="component" value="Unassembled WGS sequence"/>
</dbReference>
<reference evidence="4 5" key="1">
    <citation type="submission" date="2020-03" db="EMBL/GenBank/DDBJ databases">
        <title>Sequencing the genomes of 1000 actinobacteria strains.</title>
        <authorList>
            <person name="Klenk H.-P."/>
        </authorList>
    </citation>
    <scope>NUCLEOTIDE SEQUENCE [LARGE SCALE GENOMIC DNA]</scope>
    <source>
        <strain evidence="4 5">DSM 45685</strain>
    </source>
</reference>
<gene>
    <name evidence="4" type="ORF">FHU38_004013</name>
</gene>
<protein>
    <recommendedName>
        <fullName evidence="3">Low molecular weight protein antigen 6 PH domain-containing protein</fullName>
    </recommendedName>
</protein>
<dbReference type="AlphaFoldDB" id="A0A7X5USZ1"/>
<keyword evidence="2" id="KW-0472">Membrane</keyword>
<keyword evidence="2" id="KW-0812">Transmembrane</keyword>
<evidence type="ECO:0000313" key="5">
    <source>
        <dbReference type="Proteomes" id="UP000545493"/>
    </source>
</evidence>
<accession>A0A7X5USZ1</accession>
<sequence length="159" mass="16679">MADDSTNQAAATPRESAQQAEPAAGGATADEGRRAIFRVPATAMLAVLLLFVGVFPAATALPALLPLLLIPIGLALWVARTRTTATRDGITVRTLFGKRELPWEALRGLSITPKSKIEAVLSDGSKIALPTVRTRHLPVLSLVSAGRLPDPSGLLDEPS</sequence>
<feature type="domain" description="Low molecular weight protein antigen 6 PH" evidence="3">
    <location>
        <begin position="80"/>
        <end position="150"/>
    </location>
</feature>